<protein>
    <recommendedName>
        <fullName evidence="8">DDE Tnp4 domain-containing protein</fullName>
    </recommendedName>
</protein>
<evidence type="ECO:0000256" key="5">
    <source>
        <dbReference type="ARBA" id="ARBA00022723"/>
    </source>
</evidence>
<dbReference type="PANTHER" id="PTHR22930">
    <property type="match status" value="1"/>
</dbReference>
<dbReference type="Pfam" id="PF13359">
    <property type="entry name" value="DDE_Tnp_4"/>
    <property type="match status" value="1"/>
</dbReference>
<comment type="cofactor">
    <cofactor evidence="1">
        <name>a divalent metal cation</name>
        <dbReference type="ChEBI" id="CHEBI:60240"/>
    </cofactor>
</comment>
<dbReference type="GO" id="GO:0005634">
    <property type="term" value="C:nucleus"/>
    <property type="evidence" value="ECO:0007669"/>
    <property type="project" value="UniProtKB-SubCell"/>
</dbReference>
<dbReference type="PANTHER" id="PTHR22930:SF85">
    <property type="entry name" value="GH03217P-RELATED"/>
    <property type="match status" value="1"/>
</dbReference>
<keyword evidence="10" id="KW-1185">Reference proteome</keyword>
<dbReference type="InterPro" id="IPR027806">
    <property type="entry name" value="HARBI1_dom"/>
</dbReference>
<comment type="similarity">
    <text evidence="3">Belongs to the HARBI1 family.</text>
</comment>
<evidence type="ECO:0000256" key="6">
    <source>
        <dbReference type="ARBA" id="ARBA00022801"/>
    </source>
</evidence>
<evidence type="ECO:0000256" key="3">
    <source>
        <dbReference type="ARBA" id="ARBA00006958"/>
    </source>
</evidence>
<dbReference type="RefSeq" id="XP_029341144.1">
    <property type="nucleotide sequence ID" value="XM_029485284.1"/>
</dbReference>
<dbReference type="Proteomes" id="UP000007819">
    <property type="component" value="Chromosome X"/>
</dbReference>
<organism evidence="9 10">
    <name type="scientific">Acyrthosiphon pisum</name>
    <name type="common">Pea aphid</name>
    <dbReference type="NCBI Taxonomy" id="7029"/>
    <lineage>
        <taxon>Eukaryota</taxon>
        <taxon>Metazoa</taxon>
        <taxon>Ecdysozoa</taxon>
        <taxon>Arthropoda</taxon>
        <taxon>Hexapoda</taxon>
        <taxon>Insecta</taxon>
        <taxon>Pterygota</taxon>
        <taxon>Neoptera</taxon>
        <taxon>Paraneoptera</taxon>
        <taxon>Hemiptera</taxon>
        <taxon>Sternorrhyncha</taxon>
        <taxon>Aphidomorpha</taxon>
        <taxon>Aphidoidea</taxon>
        <taxon>Aphididae</taxon>
        <taxon>Macrosiphini</taxon>
        <taxon>Acyrthosiphon</taxon>
    </lineage>
</organism>
<evidence type="ECO:0000256" key="2">
    <source>
        <dbReference type="ARBA" id="ARBA00004123"/>
    </source>
</evidence>
<evidence type="ECO:0000256" key="1">
    <source>
        <dbReference type="ARBA" id="ARBA00001968"/>
    </source>
</evidence>
<evidence type="ECO:0000256" key="4">
    <source>
        <dbReference type="ARBA" id="ARBA00022722"/>
    </source>
</evidence>
<reference evidence="10" key="1">
    <citation type="submission" date="2010-06" db="EMBL/GenBank/DDBJ databases">
        <authorList>
            <person name="Jiang H."/>
            <person name="Abraham K."/>
            <person name="Ali S."/>
            <person name="Alsbrooks S.L."/>
            <person name="Anim B.N."/>
            <person name="Anosike U.S."/>
            <person name="Attaway T."/>
            <person name="Bandaranaike D.P."/>
            <person name="Battles P.K."/>
            <person name="Bell S.N."/>
            <person name="Bell A.V."/>
            <person name="Beltran B."/>
            <person name="Bickham C."/>
            <person name="Bustamante Y."/>
            <person name="Caleb T."/>
            <person name="Canada A."/>
            <person name="Cardenas V."/>
            <person name="Carter K."/>
            <person name="Chacko J."/>
            <person name="Chandrabose M.N."/>
            <person name="Chavez D."/>
            <person name="Chavez A."/>
            <person name="Chen L."/>
            <person name="Chu H.-S."/>
            <person name="Claassen K.J."/>
            <person name="Cockrell R."/>
            <person name="Collins M."/>
            <person name="Cooper J.A."/>
            <person name="Cree A."/>
            <person name="Curry S.M."/>
            <person name="Da Y."/>
            <person name="Dao M.D."/>
            <person name="Das B."/>
            <person name="Davila M.-L."/>
            <person name="Davy-Carroll L."/>
            <person name="Denson S."/>
            <person name="Dinh H."/>
            <person name="Ebong V.E."/>
            <person name="Edwards J.R."/>
            <person name="Egan A."/>
            <person name="El-Daye J."/>
            <person name="Escobedo L."/>
            <person name="Fernandez S."/>
            <person name="Fernando P.R."/>
            <person name="Flagg N."/>
            <person name="Forbes L.D."/>
            <person name="Fowler R.G."/>
            <person name="Fu Q."/>
            <person name="Gabisi R.A."/>
            <person name="Ganer J."/>
            <person name="Garbino Pronczuk A."/>
            <person name="Garcia R.M."/>
            <person name="Garner T."/>
            <person name="Garrett T.E."/>
            <person name="Gonzalez D.A."/>
            <person name="Hamid H."/>
            <person name="Hawkins E.S."/>
            <person name="Hirani K."/>
            <person name="Hogues M.E."/>
            <person name="Hollins B."/>
            <person name="Hsiao C.-H."/>
            <person name="Jabil R."/>
            <person name="James M.L."/>
            <person name="Jhangiani S.N."/>
            <person name="Johnson B."/>
            <person name="Johnson Q."/>
            <person name="Joshi V."/>
            <person name="Kalu J.B."/>
            <person name="Kam C."/>
            <person name="Kashfia A."/>
            <person name="Keebler J."/>
            <person name="Kisamo H."/>
            <person name="Kovar C.L."/>
            <person name="Lago L.A."/>
            <person name="Lai C.-Y."/>
            <person name="Laidlaw J."/>
            <person name="Lara F."/>
            <person name="Le T.-K."/>
            <person name="Lee S.L."/>
            <person name="Legall F.H."/>
            <person name="Lemon S.J."/>
            <person name="Lewis L.R."/>
            <person name="Li B."/>
            <person name="Liu Y."/>
            <person name="Liu Y.-S."/>
            <person name="Lopez J."/>
            <person name="Lozado R.J."/>
            <person name="Lu J."/>
            <person name="Madu R.C."/>
            <person name="Maheshwari M."/>
            <person name="Maheshwari R."/>
            <person name="Malloy K."/>
            <person name="Martinez E."/>
            <person name="Mathew T."/>
            <person name="Mercado I.C."/>
            <person name="Mercado C."/>
            <person name="Meyer B."/>
            <person name="Montgomery K."/>
            <person name="Morgan M.B."/>
            <person name="Munidasa M."/>
            <person name="Nazareth L.V."/>
            <person name="Nelson J."/>
            <person name="Ng B.M."/>
            <person name="Nguyen N.B."/>
            <person name="Nguyen P.Q."/>
            <person name="Nguyen T."/>
            <person name="Obregon M."/>
            <person name="Okwuonu G.O."/>
            <person name="Onwere C.G."/>
            <person name="Orozco G."/>
            <person name="Parra A."/>
            <person name="Patel S."/>
            <person name="Patil S."/>
            <person name="Perez A."/>
            <person name="Perez Y."/>
            <person name="Pham C."/>
            <person name="Primus E.L."/>
            <person name="Pu L.-L."/>
            <person name="Puazo M."/>
            <person name="Qin X."/>
            <person name="Quiroz J.B."/>
            <person name="Reese J."/>
            <person name="Richards S."/>
            <person name="Rives C.M."/>
            <person name="Robberts R."/>
            <person name="Ruiz S.J."/>
            <person name="Ruiz M.J."/>
            <person name="Santibanez J."/>
            <person name="Schneider B.W."/>
            <person name="Sisson I."/>
            <person name="Smith M."/>
            <person name="Sodergren E."/>
            <person name="Song X.-Z."/>
            <person name="Song B.B."/>
            <person name="Summersgill H."/>
            <person name="Thelus R."/>
            <person name="Thornton R.D."/>
            <person name="Trejos Z.Y."/>
            <person name="Usmani K."/>
            <person name="Vattathil S."/>
            <person name="Villasana D."/>
            <person name="Walker D.L."/>
            <person name="Wang S."/>
            <person name="Wang K."/>
            <person name="White C.S."/>
            <person name="Williams A.C."/>
            <person name="Williamson J."/>
            <person name="Wilson K."/>
            <person name="Woghiren I.O."/>
            <person name="Woodworth J.R."/>
            <person name="Worley K.C."/>
            <person name="Wright R.A."/>
            <person name="Wu W."/>
            <person name="Young L."/>
            <person name="Zhang L."/>
            <person name="Zhang J."/>
            <person name="Zhu Y."/>
            <person name="Muzny D.M."/>
            <person name="Weinstock G."/>
            <person name="Gibbs R.A."/>
        </authorList>
    </citation>
    <scope>NUCLEOTIDE SEQUENCE [LARGE SCALE GENOMIC DNA]</scope>
    <source>
        <strain evidence="10">LSR1</strain>
    </source>
</reference>
<dbReference type="GO" id="GO:0004518">
    <property type="term" value="F:nuclease activity"/>
    <property type="evidence" value="ECO:0007669"/>
    <property type="project" value="UniProtKB-KW"/>
</dbReference>
<dbReference type="AlphaFoldDB" id="A0A8R2NMD2"/>
<dbReference type="KEGG" id="api:115033176"/>
<keyword evidence="5" id="KW-0479">Metal-binding</keyword>
<dbReference type="GO" id="GO:0046872">
    <property type="term" value="F:metal ion binding"/>
    <property type="evidence" value="ECO:0007669"/>
    <property type="project" value="UniProtKB-KW"/>
</dbReference>
<evidence type="ECO:0000259" key="8">
    <source>
        <dbReference type="Pfam" id="PF13359"/>
    </source>
</evidence>
<dbReference type="EnsemblMetazoa" id="XM_029485284.1">
    <property type="protein sequence ID" value="XP_029341144.1"/>
    <property type="gene ID" value="LOC115033176"/>
</dbReference>
<evidence type="ECO:0000313" key="10">
    <source>
        <dbReference type="Proteomes" id="UP000007819"/>
    </source>
</evidence>
<dbReference type="InterPro" id="IPR045249">
    <property type="entry name" value="HARBI1-like"/>
</dbReference>
<evidence type="ECO:0000256" key="7">
    <source>
        <dbReference type="ARBA" id="ARBA00023242"/>
    </source>
</evidence>
<sequence length="294" mass="33839">MATSNEIAALFILQCEDDDNNRSLFQKNFRLKKNATCALIEILAPHIEIHQRSSSISVEIKVLIALHFFATGSYQSPVGNSRFTEVSQSTTSRYINEVVSALNHPEIFGVWVHFPTNMPDLIHKSLFRSYRKTGFPGVIGCLDCAHIAIVPPSKNLNLDENQYPEHIYVNRDSGYTLRQWLLTPINNPSTEAKEYFNAKQMSTRIIIERCNGVMKSRFRCLLKDRTLHYKLEKATAIINACVVLPEYIDDIEDYDMGIYNVTAEENNNNQNKDLILGRQQRDKIVRFLHNRRVM</sequence>
<name>A0A8R2NMD2_ACYPI</name>
<keyword evidence="6" id="KW-0378">Hydrolase</keyword>
<dbReference type="GO" id="GO:0016787">
    <property type="term" value="F:hydrolase activity"/>
    <property type="evidence" value="ECO:0007669"/>
    <property type="project" value="UniProtKB-KW"/>
</dbReference>
<keyword evidence="7" id="KW-0539">Nucleus</keyword>
<comment type="subcellular location">
    <subcellularLocation>
        <location evidence="2">Nucleus</location>
    </subcellularLocation>
</comment>
<reference evidence="9" key="2">
    <citation type="submission" date="2022-06" db="UniProtKB">
        <authorList>
            <consortium name="EnsemblMetazoa"/>
        </authorList>
    </citation>
    <scope>IDENTIFICATION</scope>
</reference>
<feature type="domain" description="DDE Tnp4" evidence="8">
    <location>
        <begin position="161"/>
        <end position="244"/>
    </location>
</feature>
<keyword evidence="4" id="KW-0540">Nuclease</keyword>
<evidence type="ECO:0000313" key="9">
    <source>
        <dbReference type="EnsemblMetazoa" id="XP_029341144.1"/>
    </source>
</evidence>
<dbReference type="OrthoDB" id="10231140at2759"/>
<dbReference type="GeneID" id="115033176"/>
<proteinExistence type="inferred from homology"/>
<accession>A0A8R2NMD2</accession>